<dbReference type="OrthoDB" id="2121828at2759"/>
<dbReference type="CDD" id="cd13854">
    <property type="entry name" value="CuRO_1_MaLCC_like"/>
    <property type="match status" value="1"/>
</dbReference>
<evidence type="ECO:0000259" key="9">
    <source>
        <dbReference type="Pfam" id="PF07731"/>
    </source>
</evidence>
<dbReference type="Pfam" id="PF07731">
    <property type="entry name" value="Cu-oxidase_2"/>
    <property type="match status" value="1"/>
</dbReference>
<keyword evidence="6" id="KW-0325">Glycoprotein</keyword>
<dbReference type="Gene3D" id="2.60.40.420">
    <property type="entry name" value="Cupredoxins - blue copper proteins"/>
    <property type="match status" value="3"/>
</dbReference>
<dbReference type="PANTHER" id="PTHR11709">
    <property type="entry name" value="MULTI-COPPER OXIDASE"/>
    <property type="match status" value="1"/>
</dbReference>
<name>A0A6A6GTJ8_VIRVR</name>
<dbReference type="Pfam" id="PF07732">
    <property type="entry name" value="Cu-oxidase_3"/>
    <property type="match status" value="1"/>
</dbReference>
<dbReference type="FunFam" id="2.60.40.420:FF:000021">
    <property type="entry name" value="Extracellular dihydrogeodin oxidase/laccase"/>
    <property type="match status" value="1"/>
</dbReference>
<evidence type="ECO:0000256" key="4">
    <source>
        <dbReference type="ARBA" id="ARBA00023002"/>
    </source>
</evidence>
<dbReference type="Proteomes" id="UP000800092">
    <property type="component" value="Unassembled WGS sequence"/>
</dbReference>
<dbReference type="InterPro" id="IPR045087">
    <property type="entry name" value="Cu-oxidase_fam"/>
</dbReference>
<dbReference type="CDD" id="cd13880">
    <property type="entry name" value="CuRO_2_MaLCC_like"/>
    <property type="match status" value="1"/>
</dbReference>
<evidence type="ECO:0000256" key="3">
    <source>
        <dbReference type="ARBA" id="ARBA00022737"/>
    </source>
</evidence>
<keyword evidence="12" id="KW-1185">Reference proteome</keyword>
<keyword evidence="5" id="KW-0186">Copper</keyword>
<dbReference type="InterPro" id="IPR001117">
    <property type="entry name" value="Cu-oxidase_2nd"/>
</dbReference>
<dbReference type="PANTHER" id="PTHR11709:SF71">
    <property type="entry name" value="OXIDOREDUCTASE TPCJ"/>
    <property type="match status" value="1"/>
</dbReference>
<accession>A0A6A6GTJ8</accession>
<dbReference type="GO" id="GO:0005507">
    <property type="term" value="F:copper ion binding"/>
    <property type="evidence" value="ECO:0007669"/>
    <property type="project" value="InterPro"/>
</dbReference>
<evidence type="ECO:0000256" key="7">
    <source>
        <dbReference type="SAM" id="SignalP"/>
    </source>
</evidence>
<feature type="domain" description="Plastocyanin-like" evidence="9">
    <location>
        <begin position="460"/>
        <end position="574"/>
    </location>
</feature>
<evidence type="ECO:0000313" key="12">
    <source>
        <dbReference type="Proteomes" id="UP000800092"/>
    </source>
</evidence>
<evidence type="ECO:0000256" key="6">
    <source>
        <dbReference type="ARBA" id="ARBA00023180"/>
    </source>
</evidence>
<keyword evidence="3" id="KW-0677">Repeat</keyword>
<feature type="signal peptide" evidence="7">
    <location>
        <begin position="1"/>
        <end position="18"/>
    </location>
</feature>
<evidence type="ECO:0000259" key="8">
    <source>
        <dbReference type="Pfam" id="PF00394"/>
    </source>
</evidence>
<evidence type="ECO:0000256" key="2">
    <source>
        <dbReference type="ARBA" id="ARBA00022723"/>
    </source>
</evidence>
<dbReference type="SUPFAM" id="SSF49503">
    <property type="entry name" value="Cupredoxins"/>
    <property type="match status" value="3"/>
</dbReference>
<dbReference type="EMBL" id="ML991885">
    <property type="protein sequence ID" value="KAF2228888.1"/>
    <property type="molecule type" value="Genomic_DNA"/>
</dbReference>
<protein>
    <submittedName>
        <fullName evidence="11">Multicopper oxidase</fullName>
    </submittedName>
</protein>
<feature type="chain" id="PRO_5025524099" evidence="7">
    <location>
        <begin position="19"/>
        <end position="610"/>
    </location>
</feature>
<dbReference type="InterPro" id="IPR008972">
    <property type="entry name" value="Cupredoxin"/>
</dbReference>
<dbReference type="AlphaFoldDB" id="A0A6A6GTJ8"/>
<sequence length="610" mass="68829">MVLKLISALLGLLSLASAVDPSASYVPGPANILTNATDYLPYPLANFTTPNVSPANLPKGCENGPQSRGCWGNYSIDTNYYEDPPRTGVTREYWLEVVNSTISPDGYKIGALTFNGTMPGPLIEADWGDELFIYVTNKMQNNGTAIHWHGFRQLNNNEADGVPGVTQCPIPPGETYTYRFYAEHYGTSWYHSHFTMQYSVGLQGPVIIHGPATADYDEDLGPVTLQDWAHKSFFALWWYDRVFVPPIPQLPPSLDSALINGKNVIPCNSTDSRCVGGATRAEWHFEKGKKYRMRLINTGVYSNMRFSIDNHTLTVISMDFVPIVPYQTDNVAISMGQRYDVIVEANAEVDNYWLRGNWQEKCCDNQQANNTLGIIRYDPSSKEDPKTTTIVNTYPTNCRDEPMESLVPHVTLDVGQPNQIQQLNLSFVTPPAPKEFLWTLNDNYLWVNWSAPTNLLLLDNTTAKFPDEYMVFENPSTDKWVYFVWNDHSGRNRSHPMHLHGHDFWILGTGPGNFTSKSPLNFKNPPRRDTGTWPESGYMVMAFKTDNPGTWLAHCHIMWHSGESLGVQFIEQPGQMSATHQNSTYVRDTCDKWNAFWPGPGTYEQEDSGI</sequence>
<gene>
    <name evidence="11" type="ORF">EV356DRAFT_476329</name>
</gene>
<keyword evidence="2" id="KW-0479">Metal-binding</keyword>
<dbReference type="Pfam" id="PF00394">
    <property type="entry name" value="Cu-oxidase"/>
    <property type="match status" value="1"/>
</dbReference>
<feature type="domain" description="Plastocyanin-like" evidence="8">
    <location>
        <begin position="222"/>
        <end position="379"/>
    </location>
</feature>
<evidence type="ECO:0000259" key="10">
    <source>
        <dbReference type="Pfam" id="PF07732"/>
    </source>
</evidence>
<evidence type="ECO:0000256" key="1">
    <source>
        <dbReference type="ARBA" id="ARBA00010609"/>
    </source>
</evidence>
<reference evidence="11" key="1">
    <citation type="journal article" date="2020" name="Stud. Mycol.">
        <title>101 Dothideomycetes genomes: a test case for predicting lifestyles and emergence of pathogens.</title>
        <authorList>
            <person name="Haridas S."/>
            <person name="Albert R."/>
            <person name="Binder M."/>
            <person name="Bloem J."/>
            <person name="Labutti K."/>
            <person name="Salamov A."/>
            <person name="Andreopoulos B."/>
            <person name="Baker S."/>
            <person name="Barry K."/>
            <person name="Bills G."/>
            <person name="Bluhm B."/>
            <person name="Cannon C."/>
            <person name="Castanera R."/>
            <person name="Culley D."/>
            <person name="Daum C."/>
            <person name="Ezra D."/>
            <person name="Gonzalez J."/>
            <person name="Henrissat B."/>
            <person name="Kuo A."/>
            <person name="Liang C."/>
            <person name="Lipzen A."/>
            <person name="Lutzoni F."/>
            <person name="Magnuson J."/>
            <person name="Mondo S."/>
            <person name="Nolan M."/>
            <person name="Ohm R."/>
            <person name="Pangilinan J."/>
            <person name="Park H.-J."/>
            <person name="Ramirez L."/>
            <person name="Alfaro M."/>
            <person name="Sun H."/>
            <person name="Tritt A."/>
            <person name="Yoshinaga Y."/>
            <person name="Zwiers L.-H."/>
            <person name="Turgeon B."/>
            <person name="Goodwin S."/>
            <person name="Spatafora J."/>
            <person name="Crous P."/>
            <person name="Grigoriev I."/>
        </authorList>
    </citation>
    <scope>NUCLEOTIDE SEQUENCE</scope>
    <source>
        <strain evidence="11">Tuck. ex Michener</strain>
    </source>
</reference>
<feature type="domain" description="Plastocyanin-like" evidence="10">
    <location>
        <begin position="97"/>
        <end position="211"/>
    </location>
</feature>
<keyword evidence="4" id="KW-0560">Oxidoreductase</keyword>
<dbReference type="FunFam" id="2.60.40.420:FF:000038">
    <property type="entry name" value="Extracellular dihydrogeodin oxidase/laccase"/>
    <property type="match status" value="1"/>
</dbReference>
<dbReference type="GO" id="GO:0016491">
    <property type="term" value="F:oxidoreductase activity"/>
    <property type="evidence" value="ECO:0007669"/>
    <property type="project" value="UniProtKB-KW"/>
</dbReference>
<dbReference type="InterPro" id="IPR011706">
    <property type="entry name" value="Cu-oxidase_C"/>
</dbReference>
<proteinExistence type="inferred from homology"/>
<organism evidence="11 12">
    <name type="scientific">Viridothelium virens</name>
    <name type="common">Speckled blister lichen</name>
    <name type="synonym">Trypethelium virens</name>
    <dbReference type="NCBI Taxonomy" id="1048519"/>
    <lineage>
        <taxon>Eukaryota</taxon>
        <taxon>Fungi</taxon>
        <taxon>Dikarya</taxon>
        <taxon>Ascomycota</taxon>
        <taxon>Pezizomycotina</taxon>
        <taxon>Dothideomycetes</taxon>
        <taxon>Dothideomycetes incertae sedis</taxon>
        <taxon>Trypetheliales</taxon>
        <taxon>Trypetheliaceae</taxon>
        <taxon>Viridothelium</taxon>
    </lineage>
</organism>
<dbReference type="InterPro" id="IPR011707">
    <property type="entry name" value="Cu-oxidase-like_N"/>
</dbReference>
<evidence type="ECO:0000313" key="11">
    <source>
        <dbReference type="EMBL" id="KAF2228888.1"/>
    </source>
</evidence>
<evidence type="ECO:0000256" key="5">
    <source>
        <dbReference type="ARBA" id="ARBA00023008"/>
    </source>
</evidence>
<dbReference type="CDD" id="cd13901">
    <property type="entry name" value="CuRO_3_MaLCC_like"/>
    <property type="match status" value="1"/>
</dbReference>
<comment type="similarity">
    <text evidence="1">Belongs to the multicopper oxidase family.</text>
</comment>
<keyword evidence="7" id="KW-0732">Signal</keyword>